<reference evidence="2" key="1">
    <citation type="journal article" date="2020" name="Stud. Mycol.">
        <title>101 Dothideomycetes genomes: a test case for predicting lifestyles and emergence of pathogens.</title>
        <authorList>
            <person name="Haridas S."/>
            <person name="Albert R."/>
            <person name="Binder M."/>
            <person name="Bloem J."/>
            <person name="Labutti K."/>
            <person name="Salamov A."/>
            <person name="Andreopoulos B."/>
            <person name="Baker S."/>
            <person name="Barry K."/>
            <person name="Bills G."/>
            <person name="Bluhm B."/>
            <person name="Cannon C."/>
            <person name="Castanera R."/>
            <person name="Culley D."/>
            <person name="Daum C."/>
            <person name="Ezra D."/>
            <person name="Gonzalez J."/>
            <person name="Henrissat B."/>
            <person name="Kuo A."/>
            <person name="Liang C."/>
            <person name="Lipzen A."/>
            <person name="Lutzoni F."/>
            <person name="Magnuson J."/>
            <person name="Mondo S."/>
            <person name="Nolan M."/>
            <person name="Ohm R."/>
            <person name="Pangilinan J."/>
            <person name="Park H.-J."/>
            <person name="Ramirez L."/>
            <person name="Alfaro M."/>
            <person name="Sun H."/>
            <person name="Tritt A."/>
            <person name="Yoshinaga Y."/>
            <person name="Zwiers L.-H."/>
            <person name="Turgeon B."/>
            <person name="Goodwin S."/>
            <person name="Spatafora J."/>
            <person name="Crous P."/>
            <person name="Grigoriev I."/>
        </authorList>
    </citation>
    <scope>NUCLEOTIDE SEQUENCE</scope>
    <source>
        <strain evidence="2">CBS 125425</strain>
    </source>
</reference>
<evidence type="ECO:0000256" key="1">
    <source>
        <dbReference type="SAM" id="SignalP"/>
    </source>
</evidence>
<dbReference type="Proteomes" id="UP000799444">
    <property type="component" value="Unassembled WGS sequence"/>
</dbReference>
<feature type="chain" id="PRO_5040418465" description="Apple domain-containing protein" evidence="1">
    <location>
        <begin position="23"/>
        <end position="217"/>
    </location>
</feature>
<accession>A0A9P4QWR5</accession>
<dbReference type="EMBL" id="ML996169">
    <property type="protein sequence ID" value="KAF2732910.1"/>
    <property type="molecule type" value="Genomic_DNA"/>
</dbReference>
<comment type="caution">
    <text evidence="2">The sequence shown here is derived from an EMBL/GenBank/DDBJ whole genome shotgun (WGS) entry which is preliminary data.</text>
</comment>
<evidence type="ECO:0000313" key="2">
    <source>
        <dbReference type="EMBL" id="KAF2732910.1"/>
    </source>
</evidence>
<sequence length="217" mass="24270">MYLSPTPLVLCFLALLPFLSQAQTCCKKGFHNFDKKQPYMGNFFYNSPSIFGLCASFCRADANSRCKSFRFSFWDDAGTQYCEFFDQYIDQAWYTANEGSNYYYCDIDCTGYPAFAVVSTSTITITKPASTATMTSTSTVTMMSVSTKPGPTTTSVTTSVSVKSGPTTTTTVKQSFTNFVTNYNSDDDSDSDESSYDHDYNYEKRMKERGVRLETVG</sequence>
<gene>
    <name evidence="2" type="ORF">EJ04DRAFT_577988</name>
</gene>
<evidence type="ECO:0008006" key="4">
    <source>
        <dbReference type="Google" id="ProtNLM"/>
    </source>
</evidence>
<name>A0A9P4QWR5_9PLEO</name>
<protein>
    <recommendedName>
        <fullName evidence="4">Apple domain-containing protein</fullName>
    </recommendedName>
</protein>
<feature type="signal peptide" evidence="1">
    <location>
        <begin position="1"/>
        <end position="22"/>
    </location>
</feature>
<dbReference type="AlphaFoldDB" id="A0A9P4QWR5"/>
<keyword evidence="1" id="KW-0732">Signal</keyword>
<organism evidence="2 3">
    <name type="scientific">Polyplosphaeria fusca</name>
    <dbReference type="NCBI Taxonomy" id="682080"/>
    <lineage>
        <taxon>Eukaryota</taxon>
        <taxon>Fungi</taxon>
        <taxon>Dikarya</taxon>
        <taxon>Ascomycota</taxon>
        <taxon>Pezizomycotina</taxon>
        <taxon>Dothideomycetes</taxon>
        <taxon>Pleosporomycetidae</taxon>
        <taxon>Pleosporales</taxon>
        <taxon>Tetraplosphaeriaceae</taxon>
        <taxon>Polyplosphaeria</taxon>
    </lineage>
</organism>
<keyword evidence="3" id="KW-1185">Reference proteome</keyword>
<dbReference type="OrthoDB" id="3695473at2759"/>
<evidence type="ECO:0000313" key="3">
    <source>
        <dbReference type="Proteomes" id="UP000799444"/>
    </source>
</evidence>
<proteinExistence type="predicted"/>